<reference evidence="10 11" key="1">
    <citation type="journal article" date="2021" name="Sci. Rep.">
        <title>The genome of the diatom Chaetoceros tenuissimus carries an ancient integrated fragment of an extant virus.</title>
        <authorList>
            <person name="Hongo Y."/>
            <person name="Kimura K."/>
            <person name="Takaki Y."/>
            <person name="Yoshida Y."/>
            <person name="Baba S."/>
            <person name="Kobayashi G."/>
            <person name="Nagasaki K."/>
            <person name="Hano T."/>
            <person name="Tomaru Y."/>
        </authorList>
    </citation>
    <scope>NUCLEOTIDE SEQUENCE [LARGE SCALE GENOMIC DNA]</scope>
    <source>
        <strain evidence="10 11">NIES-3715</strain>
    </source>
</reference>
<keyword evidence="4" id="KW-0862">Zinc</keyword>
<sequence length="276" mass="31690">MKPIRNNRRNIKQRSPANDRFSPEWKDEFKKKCLERARQQRSKNIAKRRESSFSSPSTPMTNTASLIQEQLKVSGTTVVSNNFGYTTPVKYSYPTAQNWNKAQSMTDDTDAVDYITEEELFTLMQEVEEDLKRDEEQYYAEQMELIHQEELANQHLVEDQIASFEETTNQSIQQCISCPLCHRESLFMDNNGKVYCQQTSNQVGNASCKLANRIELEEVSDLDGLRNKLGMAFQEHSTFCQGILQFDIVDIDGTFGMYTGCATCRKRGLIARAKAN</sequence>
<evidence type="ECO:0000256" key="6">
    <source>
        <dbReference type="SAM" id="Coils"/>
    </source>
</evidence>
<evidence type="ECO:0008006" key="12">
    <source>
        <dbReference type="Google" id="ProtNLM"/>
    </source>
</evidence>
<dbReference type="GO" id="GO:0006606">
    <property type="term" value="P:protein import into nucleus"/>
    <property type="evidence" value="ECO:0007669"/>
    <property type="project" value="TreeGrafter"/>
</dbReference>
<dbReference type="Pfam" id="PF14766">
    <property type="entry name" value="RPA_interact_N"/>
    <property type="match status" value="1"/>
</dbReference>
<dbReference type="Proteomes" id="UP001054902">
    <property type="component" value="Unassembled WGS sequence"/>
</dbReference>
<accession>A0AAD3CHE5</accession>
<feature type="compositionally biased region" description="Basic residues" evidence="7">
    <location>
        <begin position="1"/>
        <end position="12"/>
    </location>
</feature>
<keyword evidence="2" id="KW-0479">Metal-binding</keyword>
<feature type="compositionally biased region" description="Polar residues" evidence="7">
    <location>
        <begin position="52"/>
        <end position="61"/>
    </location>
</feature>
<evidence type="ECO:0000256" key="3">
    <source>
        <dbReference type="ARBA" id="ARBA00022771"/>
    </source>
</evidence>
<dbReference type="EMBL" id="BLLK01000022">
    <property type="protein sequence ID" value="GFH46167.1"/>
    <property type="molecule type" value="Genomic_DNA"/>
</dbReference>
<dbReference type="GO" id="GO:0008270">
    <property type="term" value="F:zinc ion binding"/>
    <property type="evidence" value="ECO:0007669"/>
    <property type="project" value="UniProtKB-KW"/>
</dbReference>
<dbReference type="PANTHER" id="PTHR31742:SF1">
    <property type="entry name" value="RPA-INTERACTING PROTEIN"/>
    <property type="match status" value="1"/>
</dbReference>
<proteinExistence type="predicted"/>
<protein>
    <recommendedName>
        <fullName evidence="12">RPA-interacting protein C-terminal domain-containing protein</fullName>
    </recommendedName>
</protein>
<comment type="caution">
    <text evidence="10">The sequence shown here is derived from an EMBL/GenBank/DDBJ whole genome shotgun (WGS) entry which is preliminary data.</text>
</comment>
<feature type="region of interest" description="Disordered" evidence="7">
    <location>
        <begin position="38"/>
        <end position="61"/>
    </location>
</feature>
<evidence type="ECO:0000313" key="11">
    <source>
        <dbReference type="Proteomes" id="UP001054902"/>
    </source>
</evidence>
<feature type="domain" description="RPA-interacting protein N-terminal" evidence="8">
    <location>
        <begin position="14"/>
        <end position="50"/>
    </location>
</feature>
<evidence type="ECO:0000256" key="7">
    <source>
        <dbReference type="SAM" id="MobiDB-lite"/>
    </source>
</evidence>
<evidence type="ECO:0000256" key="5">
    <source>
        <dbReference type="ARBA" id="ARBA00023242"/>
    </source>
</evidence>
<dbReference type="AlphaFoldDB" id="A0AAD3CHE5"/>
<evidence type="ECO:0000259" key="8">
    <source>
        <dbReference type="Pfam" id="PF14766"/>
    </source>
</evidence>
<evidence type="ECO:0000259" key="9">
    <source>
        <dbReference type="Pfam" id="PF14768"/>
    </source>
</evidence>
<dbReference type="PANTHER" id="PTHR31742">
    <property type="entry name" value="RPA-INTERACTING PROTEIN RPAIN"/>
    <property type="match status" value="1"/>
</dbReference>
<comment type="subcellular location">
    <subcellularLocation>
        <location evidence="1">Nucleus</location>
    </subcellularLocation>
</comment>
<feature type="region of interest" description="Disordered" evidence="7">
    <location>
        <begin position="1"/>
        <end position="24"/>
    </location>
</feature>
<keyword evidence="5" id="KW-0539">Nucleus</keyword>
<evidence type="ECO:0000256" key="1">
    <source>
        <dbReference type="ARBA" id="ARBA00004123"/>
    </source>
</evidence>
<keyword evidence="3" id="KW-0863">Zinc-finger</keyword>
<evidence type="ECO:0000256" key="2">
    <source>
        <dbReference type="ARBA" id="ARBA00022723"/>
    </source>
</evidence>
<evidence type="ECO:0000256" key="4">
    <source>
        <dbReference type="ARBA" id="ARBA00022833"/>
    </source>
</evidence>
<gene>
    <name evidence="10" type="ORF">CTEN210_02641</name>
</gene>
<feature type="coiled-coil region" evidence="6">
    <location>
        <begin position="117"/>
        <end position="144"/>
    </location>
</feature>
<dbReference type="InterPro" id="IPR028158">
    <property type="entry name" value="RPA_interact_N_dom"/>
</dbReference>
<keyword evidence="11" id="KW-1185">Reference proteome</keyword>
<dbReference type="Pfam" id="PF14768">
    <property type="entry name" value="RPA_interact_C"/>
    <property type="match status" value="1"/>
</dbReference>
<dbReference type="InterPro" id="IPR028159">
    <property type="entry name" value="RPA_interact_C_dom"/>
</dbReference>
<dbReference type="GO" id="GO:0005634">
    <property type="term" value="C:nucleus"/>
    <property type="evidence" value="ECO:0007669"/>
    <property type="project" value="UniProtKB-SubCell"/>
</dbReference>
<name>A0AAD3CHE5_9STRA</name>
<feature type="domain" description="RPA-interacting protein C-terminal" evidence="9">
    <location>
        <begin position="178"/>
        <end position="265"/>
    </location>
</feature>
<evidence type="ECO:0000313" key="10">
    <source>
        <dbReference type="EMBL" id="GFH46167.1"/>
    </source>
</evidence>
<organism evidence="10 11">
    <name type="scientific">Chaetoceros tenuissimus</name>
    <dbReference type="NCBI Taxonomy" id="426638"/>
    <lineage>
        <taxon>Eukaryota</taxon>
        <taxon>Sar</taxon>
        <taxon>Stramenopiles</taxon>
        <taxon>Ochrophyta</taxon>
        <taxon>Bacillariophyta</taxon>
        <taxon>Coscinodiscophyceae</taxon>
        <taxon>Chaetocerotophycidae</taxon>
        <taxon>Chaetocerotales</taxon>
        <taxon>Chaetocerotaceae</taxon>
        <taxon>Chaetoceros</taxon>
    </lineage>
</organism>
<keyword evidence="6" id="KW-0175">Coiled coil</keyword>
<dbReference type="InterPro" id="IPR028156">
    <property type="entry name" value="RIP"/>
</dbReference>